<evidence type="ECO:0000256" key="1">
    <source>
        <dbReference type="SAM" id="SignalP"/>
    </source>
</evidence>
<proteinExistence type="predicted"/>
<organism evidence="2">
    <name type="scientific">Anguilla anguilla</name>
    <name type="common">European freshwater eel</name>
    <name type="synonym">Muraena anguilla</name>
    <dbReference type="NCBI Taxonomy" id="7936"/>
    <lineage>
        <taxon>Eukaryota</taxon>
        <taxon>Metazoa</taxon>
        <taxon>Chordata</taxon>
        <taxon>Craniata</taxon>
        <taxon>Vertebrata</taxon>
        <taxon>Euteleostomi</taxon>
        <taxon>Actinopterygii</taxon>
        <taxon>Neopterygii</taxon>
        <taxon>Teleostei</taxon>
        <taxon>Anguilliformes</taxon>
        <taxon>Anguillidae</taxon>
        <taxon>Anguilla</taxon>
    </lineage>
</organism>
<keyword evidence="1" id="KW-0732">Signal</keyword>
<sequence>MPESPALLKIPVLLTLLTRSMASPVVCHLVSIPQRVPHQ</sequence>
<feature type="signal peptide" evidence="1">
    <location>
        <begin position="1"/>
        <end position="22"/>
    </location>
</feature>
<dbReference type="AlphaFoldDB" id="A0A0E9PP16"/>
<feature type="chain" id="PRO_5007401486" evidence="1">
    <location>
        <begin position="23"/>
        <end position="39"/>
    </location>
</feature>
<accession>A0A0E9PP16</accession>
<reference evidence="2" key="1">
    <citation type="submission" date="2014-11" db="EMBL/GenBank/DDBJ databases">
        <authorList>
            <person name="Amaro Gonzalez C."/>
        </authorList>
    </citation>
    <scope>NUCLEOTIDE SEQUENCE</scope>
</reference>
<dbReference type="EMBL" id="GBXM01102348">
    <property type="protein sequence ID" value="JAH06229.1"/>
    <property type="molecule type" value="Transcribed_RNA"/>
</dbReference>
<reference evidence="2" key="2">
    <citation type="journal article" date="2015" name="Fish Shellfish Immunol.">
        <title>Early steps in the European eel (Anguilla anguilla)-Vibrio vulnificus interaction in the gills: Role of the RtxA13 toxin.</title>
        <authorList>
            <person name="Callol A."/>
            <person name="Pajuelo D."/>
            <person name="Ebbesson L."/>
            <person name="Teles M."/>
            <person name="MacKenzie S."/>
            <person name="Amaro C."/>
        </authorList>
    </citation>
    <scope>NUCLEOTIDE SEQUENCE</scope>
</reference>
<name>A0A0E9PP16_ANGAN</name>
<protein>
    <submittedName>
        <fullName evidence="2">Uncharacterized protein</fullName>
    </submittedName>
</protein>
<dbReference type="EMBL" id="GBXM01090277">
    <property type="protein sequence ID" value="JAH18300.1"/>
    <property type="molecule type" value="Transcribed_RNA"/>
</dbReference>
<evidence type="ECO:0000313" key="2">
    <source>
        <dbReference type="EMBL" id="JAH06229.1"/>
    </source>
</evidence>